<dbReference type="PANTHER" id="PTHR30363">
    <property type="entry name" value="HTH-TYPE TRANSCRIPTIONAL REGULATOR SRLR-RELATED"/>
    <property type="match status" value="1"/>
</dbReference>
<evidence type="ECO:0000313" key="5">
    <source>
        <dbReference type="EMBL" id="XBO50013.1"/>
    </source>
</evidence>
<dbReference type="GO" id="GO:0003677">
    <property type="term" value="F:DNA binding"/>
    <property type="evidence" value="ECO:0007669"/>
    <property type="project" value="UniProtKB-KW"/>
</dbReference>
<dbReference type="AlphaFoldDB" id="A0AAU7KC25"/>
<evidence type="ECO:0000259" key="4">
    <source>
        <dbReference type="PROSITE" id="PS51000"/>
    </source>
</evidence>
<feature type="domain" description="HTH deoR-type" evidence="4">
    <location>
        <begin position="14"/>
        <end position="69"/>
    </location>
</feature>
<evidence type="ECO:0000256" key="1">
    <source>
        <dbReference type="ARBA" id="ARBA00023015"/>
    </source>
</evidence>
<sequence>MIKFDRIKSLYMTFQKRVQKILDLLETYGEVEIRQLATGIGVSEVTIRRDLANMASNGLLYRTHGGAMKISDVIKPVSFVSKAEVNLKAKEAICKRAAADIIDGDVIFMDCGSTAFRLCQFIKNKDIKIITNSLPIVNELQGSAVTINLIGGEVDITRQAVHGTMALEHISRYHASKAFLGIDGITAEGLYAGSESEASNTLAMAAQAGRTYLLCDATKIGKTSYLKFNDLSLVDILITDYNGSEVNKFESKGISVYSVTGS</sequence>
<dbReference type="Pfam" id="PF00455">
    <property type="entry name" value="DeoRC"/>
    <property type="match status" value="1"/>
</dbReference>
<dbReference type="InterPro" id="IPR036388">
    <property type="entry name" value="WH-like_DNA-bd_sf"/>
</dbReference>
<dbReference type="InterPro" id="IPR001034">
    <property type="entry name" value="DeoR_HTH"/>
</dbReference>
<reference evidence="5" key="1">
    <citation type="submission" date="2024-05" db="EMBL/GenBank/DDBJ databases">
        <authorList>
            <person name="Kim S."/>
            <person name="Heo J."/>
            <person name="Choi H."/>
            <person name="Choi Y."/>
            <person name="Kwon S.-W."/>
            <person name="Kim Y."/>
        </authorList>
    </citation>
    <scope>NUCLEOTIDE SEQUENCE</scope>
    <source>
        <strain evidence="5">KACC 23697</strain>
    </source>
</reference>
<dbReference type="Gene3D" id="1.10.10.10">
    <property type="entry name" value="Winged helix-like DNA-binding domain superfamily/Winged helix DNA-binding domain"/>
    <property type="match status" value="1"/>
</dbReference>
<keyword evidence="1" id="KW-0805">Transcription regulation</keyword>
<dbReference type="PANTHER" id="PTHR30363:SF44">
    <property type="entry name" value="AGA OPERON TRANSCRIPTIONAL REPRESSOR-RELATED"/>
    <property type="match status" value="1"/>
</dbReference>
<dbReference type="SMART" id="SM00420">
    <property type="entry name" value="HTH_DEOR"/>
    <property type="match status" value="1"/>
</dbReference>
<organism evidence="5">
    <name type="scientific">Pedobacter sp. KACC 23697</name>
    <dbReference type="NCBI Taxonomy" id="3149230"/>
    <lineage>
        <taxon>Bacteria</taxon>
        <taxon>Pseudomonadati</taxon>
        <taxon>Bacteroidota</taxon>
        <taxon>Sphingobacteriia</taxon>
        <taxon>Sphingobacteriales</taxon>
        <taxon>Sphingobacteriaceae</taxon>
        <taxon>Pedobacter</taxon>
    </lineage>
</organism>
<dbReference type="InterPro" id="IPR050313">
    <property type="entry name" value="Carb_Metab_HTH_regulators"/>
</dbReference>
<dbReference type="PRINTS" id="PR00037">
    <property type="entry name" value="HTHLACR"/>
</dbReference>
<dbReference type="SUPFAM" id="SSF100950">
    <property type="entry name" value="NagB/RpiA/CoA transferase-like"/>
    <property type="match status" value="1"/>
</dbReference>
<accession>A0AAU7KC25</accession>
<dbReference type="InterPro" id="IPR037171">
    <property type="entry name" value="NagB/RpiA_transferase-like"/>
</dbReference>
<dbReference type="Gene3D" id="3.40.50.1360">
    <property type="match status" value="1"/>
</dbReference>
<dbReference type="Pfam" id="PF08220">
    <property type="entry name" value="HTH_DeoR"/>
    <property type="match status" value="1"/>
</dbReference>
<dbReference type="InterPro" id="IPR018356">
    <property type="entry name" value="Tscrpt_reg_HTH_DeoR_CS"/>
</dbReference>
<evidence type="ECO:0000256" key="3">
    <source>
        <dbReference type="ARBA" id="ARBA00023163"/>
    </source>
</evidence>
<dbReference type="GO" id="GO:0003700">
    <property type="term" value="F:DNA-binding transcription factor activity"/>
    <property type="evidence" value="ECO:0007669"/>
    <property type="project" value="InterPro"/>
</dbReference>
<dbReference type="PROSITE" id="PS00894">
    <property type="entry name" value="HTH_DEOR_1"/>
    <property type="match status" value="1"/>
</dbReference>
<dbReference type="PROSITE" id="PS51000">
    <property type="entry name" value="HTH_DEOR_2"/>
    <property type="match status" value="1"/>
</dbReference>
<dbReference type="InterPro" id="IPR036390">
    <property type="entry name" value="WH_DNA-bd_sf"/>
</dbReference>
<dbReference type="SUPFAM" id="SSF46785">
    <property type="entry name" value="Winged helix' DNA-binding domain"/>
    <property type="match status" value="1"/>
</dbReference>
<protein>
    <submittedName>
        <fullName evidence="5">DeoR/GlpR family DNA-binding transcription regulator</fullName>
    </submittedName>
</protein>
<dbReference type="InterPro" id="IPR014036">
    <property type="entry name" value="DeoR-like_C"/>
</dbReference>
<keyword evidence="2 5" id="KW-0238">DNA-binding</keyword>
<dbReference type="RefSeq" id="WP_406827313.1">
    <property type="nucleotide sequence ID" value="NZ_CP157485.1"/>
</dbReference>
<dbReference type="EMBL" id="CP157485">
    <property type="protein sequence ID" value="XBO50013.1"/>
    <property type="molecule type" value="Genomic_DNA"/>
</dbReference>
<gene>
    <name evidence="5" type="ORF">ABEG20_10420</name>
</gene>
<keyword evidence="3" id="KW-0804">Transcription</keyword>
<proteinExistence type="predicted"/>
<name>A0AAU7KC25_9SPHI</name>
<dbReference type="SMART" id="SM01134">
    <property type="entry name" value="DeoRC"/>
    <property type="match status" value="1"/>
</dbReference>
<evidence type="ECO:0000256" key="2">
    <source>
        <dbReference type="ARBA" id="ARBA00023125"/>
    </source>
</evidence>